<proteinExistence type="predicted"/>
<dbReference type="AlphaFoldDB" id="A0A7I4ESJ3"/>
<dbReference type="Proteomes" id="UP000006727">
    <property type="component" value="Chromosome 7"/>
</dbReference>
<reference evidence="1 2" key="2">
    <citation type="journal article" date="2018" name="Plant J.">
        <title>The Physcomitrella patens chromosome-scale assembly reveals moss genome structure and evolution.</title>
        <authorList>
            <person name="Lang D."/>
            <person name="Ullrich K.K."/>
            <person name="Murat F."/>
            <person name="Fuchs J."/>
            <person name="Jenkins J."/>
            <person name="Haas F.B."/>
            <person name="Piednoel M."/>
            <person name="Gundlach H."/>
            <person name="Van Bel M."/>
            <person name="Meyberg R."/>
            <person name="Vives C."/>
            <person name="Morata J."/>
            <person name="Symeonidi A."/>
            <person name="Hiss M."/>
            <person name="Muchero W."/>
            <person name="Kamisugi Y."/>
            <person name="Saleh O."/>
            <person name="Blanc G."/>
            <person name="Decker E.L."/>
            <person name="van Gessel N."/>
            <person name="Grimwood J."/>
            <person name="Hayes R.D."/>
            <person name="Graham S.W."/>
            <person name="Gunter L.E."/>
            <person name="McDaniel S.F."/>
            <person name="Hoernstein S.N.W."/>
            <person name="Larsson A."/>
            <person name="Li F.W."/>
            <person name="Perroud P.F."/>
            <person name="Phillips J."/>
            <person name="Ranjan P."/>
            <person name="Rokshar D.S."/>
            <person name="Rothfels C.J."/>
            <person name="Schneider L."/>
            <person name="Shu S."/>
            <person name="Stevenson D.W."/>
            <person name="Thummler F."/>
            <person name="Tillich M."/>
            <person name="Villarreal Aguilar J.C."/>
            <person name="Widiez T."/>
            <person name="Wong G.K."/>
            <person name="Wymore A."/>
            <person name="Zhang Y."/>
            <person name="Zimmer A.D."/>
            <person name="Quatrano R.S."/>
            <person name="Mayer K.F.X."/>
            <person name="Goodstein D."/>
            <person name="Casacuberta J.M."/>
            <person name="Vandepoele K."/>
            <person name="Reski R."/>
            <person name="Cuming A.C."/>
            <person name="Tuskan G.A."/>
            <person name="Maumus F."/>
            <person name="Salse J."/>
            <person name="Schmutz J."/>
            <person name="Rensing S.A."/>
        </authorList>
    </citation>
    <scope>NUCLEOTIDE SEQUENCE [LARGE SCALE GENOMIC DNA]</scope>
    <source>
        <strain evidence="1 2">cv. Gransden 2004</strain>
    </source>
</reference>
<protein>
    <submittedName>
        <fullName evidence="1">Uncharacterized protein</fullName>
    </submittedName>
</protein>
<accession>A0A7I4ESJ3</accession>
<reference evidence="1" key="3">
    <citation type="submission" date="2020-12" db="UniProtKB">
        <authorList>
            <consortium name="EnsemblPlants"/>
        </authorList>
    </citation>
    <scope>IDENTIFICATION</scope>
</reference>
<dbReference type="EnsemblPlants" id="Pp3c7_20540V3.1">
    <property type="protein sequence ID" value="PAC:32923145.CDS.1"/>
    <property type="gene ID" value="Pp3c7_20540"/>
</dbReference>
<dbReference type="InParanoid" id="A0A7I4ESJ3"/>
<keyword evidence="2" id="KW-1185">Reference proteome</keyword>
<reference evidence="1 2" key="1">
    <citation type="journal article" date="2008" name="Science">
        <title>The Physcomitrella genome reveals evolutionary insights into the conquest of land by plants.</title>
        <authorList>
            <person name="Rensing S."/>
            <person name="Lang D."/>
            <person name="Zimmer A."/>
            <person name="Terry A."/>
            <person name="Salamov A."/>
            <person name="Shapiro H."/>
            <person name="Nishiyama T."/>
            <person name="Perroud P.-F."/>
            <person name="Lindquist E."/>
            <person name="Kamisugi Y."/>
            <person name="Tanahashi T."/>
            <person name="Sakakibara K."/>
            <person name="Fujita T."/>
            <person name="Oishi K."/>
            <person name="Shin-I T."/>
            <person name="Kuroki Y."/>
            <person name="Toyoda A."/>
            <person name="Suzuki Y."/>
            <person name="Hashimoto A."/>
            <person name="Yamaguchi K."/>
            <person name="Sugano A."/>
            <person name="Kohara Y."/>
            <person name="Fujiyama A."/>
            <person name="Anterola A."/>
            <person name="Aoki S."/>
            <person name="Ashton N."/>
            <person name="Barbazuk W.B."/>
            <person name="Barker E."/>
            <person name="Bennetzen J."/>
            <person name="Bezanilla M."/>
            <person name="Blankenship R."/>
            <person name="Cho S.H."/>
            <person name="Dutcher S."/>
            <person name="Estelle M."/>
            <person name="Fawcett J.A."/>
            <person name="Gundlach H."/>
            <person name="Hanada K."/>
            <person name="Heyl A."/>
            <person name="Hicks K.A."/>
            <person name="Hugh J."/>
            <person name="Lohr M."/>
            <person name="Mayer K."/>
            <person name="Melkozernov A."/>
            <person name="Murata T."/>
            <person name="Nelson D."/>
            <person name="Pils B."/>
            <person name="Prigge M."/>
            <person name="Reiss B."/>
            <person name="Renner T."/>
            <person name="Rombauts S."/>
            <person name="Rushton P."/>
            <person name="Sanderfoot A."/>
            <person name="Schween G."/>
            <person name="Shiu S.-H."/>
            <person name="Stueber K."/>
            <person name="Theodoulou F.L."/>
            <person name="Tu H."/>
            <person name="Van de Peer Y."/>
            <person name="Verrier P.J."/>
            <person name="Waters E."/>
            <person name="Wood A."/>
            <person name="Yang L."/>
            <person name="Cove D."/>
            <person name="Cuming A."/>
            <person name="Hasebe M."/>
            <person name="Lucas S."/>
            <person name="Mishler D.B."/>
            <person name="Reski R."/>
            <person name="Grigoriev I."/>
            <person name="Quatrano R.S."/>
            <person name="Boore J.L."/>
        </authorList>
    </citation>
    <scope>NUCLEOTIDE SEQUENCE [LARGE SCALE GENOMIC DNA]</scope>
    <source>
        <strain evidence="1 2">cv. Gransden 2004</strain>
    </source>
</reference>
<evidence type="ECO:0000313" key="2">
    <source>
        <dbReference type="Proteomes" id="UP000006727"/>
    </source>
</evidence>
<organism evidence="1 2">
    <name type="scientific">Physcomitrium patens</name>
    <name type="common">Spreading-leaved earth moss</name>
    <name type="synonym">Physcomitrella patens</name>
    <dbReference type="NCBI Taxonomy" id="3218"/>
    <lineage>
        <taxon>Eukaryota</taxon>
        <taxon>Viridiplantae</taxon>
        <taxon>Streptophyta</taxon>
        <taxon>Embryophyta</taxon>
        <taxon>Bryophyta</taxon>
        <taxon>Bryophytina</taxon>
        <taxon>Bryopsida</taxon>
        <taxon>Funariidae</taxon>
        <taxon>Funariales</taxon>
        <taxon>Funariaceae</taxon>
        <taxon>Physcomitrium</taxon>
    </lineage>
</organism>
<sequence length="57" mass="6427">LGDAERLEKLSAFTRTNDNNNVSLVSFFLLENVEGCVELLIESCVNCHNAEWHYGVL</sequence>
<name>A0A7I4ESJ3_PHYPA</name>
<dbReference type="Gramene" id="Pp3c7_20540V3.1">
    <property type="protein sequence ID" value="PAC:32923145.CDS.1"/>
    <property type="gene ID" value="Pp3c7_20540"/>
</dbReference>
<dbReference type="Gene3D" id="1.25.40.470">
    <property type="match status" value="1"/>
</dbReference>
<dbReference type="EMBL" id="ABEU02000007">
    <property type="status" value="NOT_ANNOTATED_CDS"/>
    <property type="molecule type" value="Genomic_DNA"/>
</dbReference>
<evidence type="ECO:0000313" key="1">
    <source>
        <dbReference type="EnsemblPlants" id="PAC:32923145.CDS.1"/>
    </source>
</evidence>